<dbReference type="GO" id="GO:0005829">
    <property type="term" value="C:cytosol"/>
    <property type="evidence" value="ECO:0007669"/>
    <property type="project" value="TreeGrafter"/>
</dbReference>
<protein>
    <submittedName>
        <fullName evidence="8">Hexose kinase</fullName>
        <ecNumber evidence="8">2.7.1.-</ecNumber>
    </submittedName>
</protein>
<dbReference type="PANTHER" id="PTHR46566:SF2">
    <property type="entry name" value="ATP-DEPENDENT 6-PHOSPHOFRUCTOKINASE ISOZYME 2"/>
    <property type="match status" value="1"/>
</dbReference>
<evidence type="ECO:0000256" key="5">
    <source>
        <dbReference type="ARBA" id="ARBA00022840"/>
    </source>
</evidence>
<organism evidence="8 9">
    <name type="scientific">Marivirga aurantiaca</name>
    <dbReference type="NCBI Taxonomy" id="2802615"/>
    <lineage>
        <taxon>Bacteria</taxon>
        <taxon>Pseudomonadati</taxon>
        <taxon>Bacteroidota</taxon>
        <taxon>Cytophagia</taxon>
        <taxon>Cytophagales</taxon>
        <taxon>Marivirgaceae</taxon>
        <taxon>Marivirga</taxon>
    </lineage>
</organism>
<dbReference type="EC" id="2.7.1.-" evidence="8"/>
<dbReference type="PANTHER" id="PTHR46566">
    <property type="entry name" value="1-PHOSPHOFRUCTOKINASE-RELATED"/>
    <property type="match status" value="1"/>
</dbReference>
<dbReference type="Pfam" id="PF00294">
    <property type="entry name" value="PfkB"/>
    <property type="match status" value="1"/>
</dbReference>
<dbReference type="CDD" id="cd01164">
    <property type="entry name" value="FruK_PfkB_like"/>
    <property type="match status" value="1"/>
</dbReference>
<keyword evidence="9" id="KW-1185">Reference proteome</keyword>
<evidence type="ECO:0000256" key="2">
    <source>
        <dbReference type="ARBA" id="ARBA00022679"/>
    </source>
</evidence>
<evidence type="ECO:0000256" key="3">
    <source>
        <dbReference type="ARBA" id="ARBA00022741"/>
    </source>
</evidence>
<comment type="similarity">
    <text evidence="1">Belongs to the carbohydrate kinase PfkB family.</text>
</comment>
<dbReference type="AlphaFoldDB" id="A0A935C8E7"/>
<dbReference type="SUPFAM" id="SSF53613">
    <property type="entry name" value="Ribokinase-like"/>
    <property type="match status" value="1"/>
</dbReference>
<dbReference type="InterPro" id="IPR029056">
    <property type="entry name" value="Ribokinase-like"/>
</dbReference>
<keyword evidence="2 6" id="KW-0808">Transferase</keyword>
<evidence type="ECO:0000313" key="8">
    <source>
        <dbReference type="EMBL" id="MBK6265571.1"/>
    </source>
</evidence>
<feature type="domain" description="Carbohydrate kinase PfkB" evidence="7">
    <location>
        <begin position="17"/>
        <end position="295"/>
    </location>
</feature>
<evidence type="ECO:0000313" key="9">
    <source>
        <dbReference type="Proteomes" id="UP000611723"/>
    </source>
</evidence>
<evidence type="ECO:0000256" key="6">
    <source>
        <dbReference type="PIRNR" id="PIRNR000535"/>
    </source>
</evidence>
<dbReference type="PIRSF" id="PIRSF000535">
    <property type="entry name" value="1PFK/6PFK/LacC"/>
    <property type="match status" value="1"/>
</dbReference>
<keyword evidence="3" id="KW-0547">Nucleotide-binding</keyword>
<accession>A0A935C8E7</accession>
<reference evidence="8" key="1">
    <citation type="submission" date="2021-01" db="EMBL/GenBank/DDBJ databases">
        <title>Marivirga aurantiaca sp. nov., isolated from intertidal surface sediments.</title>
        <authorList>
            <person name="Zhang M."/>
        </authorList>
    </citation>
    <scope>NUCLEOTIDE SEQUENCE</scope>
    <source>
        <strain evidence="8">S37H4</strain>
    </source>
</reference>
<dbReference type="RefSeq" id="WP_201431249.1">
    <property type="nucleotide sequence ID" value="NZ_JAEQBW010000004.1"/>
</dbReference>
<comment type="caution">
    <text evidence="8">The sequence shown here is derived from an EMBL/GenBank/DDBJ whole genome shotgun (WGS) entry which is preliminary data.</text>
</comment>
<dbReference type="Gene3D" id="3.40.1190.20">
    <property type="match status" value="1"/>
</dbReference>
<dbReference type="Proteomes" id="UP000611723">
    <property type="component" value="Unassembled WGS sequence"/>
</dbReference>
<dbReference type="PROSITE" id="PS00584">
    <property type="entry name" value="PFKB_KINASES_2"/>
    <property type="match status" value="1"/>
</dbReference>
<dbReference type="EMBL" id="JAEQBW010000004">
    <property type="protein sequence ID" value="MBK6265571.1"/>
    <property type="molecule type" value="Genomic_DNA"/>
</dbReference>
<gene>
    <name evidence="8" type="ORF">JKA74_11030</name>
</gene>
<dbReference type="InterPro" id="IPR002173">
    <property type="entry name" value="Carboh/pur_kinase_PfkB_CS"/>
</dbReference>
<dbReference type="NCBIfam" id="TIGR03168">
    <property type="entry name" value="1-PFK"/>
    <property type="match status" value="1"/>
</dbReference>
<dbReference type="InterPro" id="IPR017583">
    <property type="entry name" value="Tagatose/fructose_Pkinase"/>
</dbReference>
<evidence type="ECO:0000256" key="1">
    <source>
        <dbReference type="ARBA" id="ARBA00010688"/>
    </source>
</evidence>
<dbReference type="PROSITE" id="PS00583">
    <property type="entry name" value="PFKB_KINASES_1"/>
    <property type="match status" value="1"/>
</dbReference>
<keyword evidence="5" id="KW-0067">ATP-binding</keyword>
<dbReference type="GO" id="GO:0003872">
    <property type="term" value="F:6-phosphofructokinase activity"/>
    <property type="evidence" value="ECO:0007669"/>
    <property type="project" value="TreeGrafter"/>
</dbReference>
<proteinExistence type="inferred from homology"/>
<dbReference type="GO" id="GO:0005524">
    <property type="term" value="F:ATP binding"/>
    <property type="evidence" value="ECO:0007669"/>
    <property type="project" value="UniProtKB-KW"/>
</dbReference>
<dbReference type="FunFam" id="3.40.1190.20:FF:000001">
    <property type="entry name" value="Phosphofructokinase"/>
    <property type="match status" value="1"/>
</dbReference>
<evidence type="ECO:0000256" key="4">
    <source>
        <dbReference type="ARBA" id="ARBA00022777"/>
    </source>
</evidence>
<evidence type="ECO:0000259" key="7">
    <source>
        <dbReference type="Pfam" id="PF00294"/>
    </source>
</evidence>
<keyword evidence="4 8" id="KW-0418">Kinase</keyword>
<dbReference type="InterPro" id="IPR011611">
    <property type="entry name" value="PfkB_dom"/>
</dbReference>
<name>A0A935C8E7_9BACT</name>
<sequence length="316" mass="33672">MKIVTLTVNPALDKSTYTELLQPEKKIRCEEPSYEPGGGGINVSRAINILGGESLAIYAAGGPAGDKIESLLKEEGVNQKRITIQSATRENLMVMEKSTGNQYRFGMPGSKLTDKELQQCIDAVKDLPEDVEYLVASGSLPPGAPDDFYAQIAEIARNKNIQCVIDTSGKALKAAAEKGVCLMKPNLGELSSLAGREEISGMEQEEIARQVIDEGKAQILIVSLGARGAMLVTKDNLEYIVPPTVKQNSTVGAGDSMVGGMILSLSRGDELHDAVKWGVAAGTAATMTPGTELCRKKDAEKIFDWLNQKETAGGGT</sequence>